<dbReference type="Proteomes" id="UP000297713">
    <property type="component" value="Unassembled WGS sequence"/>
</dbReference>
<keyword evidence="2" id="KW-1185">Reference proteome</keyword>
<organism evidence="1 2">
    <name type="scientific">Methylacidiphilum caldifontis</name>
    <dbReference type="NCBI Taxonomy" id="2795386"/>
    <lineage>
        <taxon>Bacteria</taxon>
        <taxon>Pseudomonadati</taxon>
        <taxon>Verrucomicrobiota</taxon>
        <taxon>Methylacidiphilae</taxon>
        <taxon>Methylacidiphilales</taxon>
        <taxon>Methylacidiphilaceae</taxon>
        <taxon>Methylacidiphilum (ex Ratnadevi et al. 2023)</taxon>
    </lineage>
</organism>
<gene>
    <name evidence="1" type="ORF">A7Q10_09625</name>
</gene>
<evidence type="ECO:0000313" key="1">
    <source>
        <dbReference type="EMBL" id="TFE67313.1"/>
    </source>
</evidence>
<dbReference type="OrthoDB" id="191717at2"/>
<reference evidence="1 2" key="1">
    <citation type="submission" date="2016-05" db="EMBL/GenBank/DDBJ databases">
        <title>Diversity and Homogeneity among Thermoacidophilic Verrucomicrobia Methanotrophs Linked with Geographical Origin.</title>
        <authorList>
            <person name="Erikstad H.-A."/>
            <person name="Smestad N.B."/>
            <person name="Ceballos R.M."/>
            <person name="Birkeland N.-K."/>
        </authorList>
    </citation>
    <scope>NUCLEOTIDE SEQUENCE [LARGE SCALE GENOMIC DNA]</scope>
    <source>
        <strain evidence="1 2">Phi</strain>
    </source>
</reference>
<name>A0A4Y8P9Y7_9BACT</name>
<evidence type="ECO:0000313" key="2">
    <source>
        <dbReference type="Proteomes" id="UP000297713"/>
    </source>
</evidence>
<dbReference type="EMBL" id="LXQC01000155">
    <property type="protein sequence ID" value="TFE67313.1"/>
    <property type="molecule type" value="Genomic_DNA"/>
</dbReference>
<dbReference type="AlphaFoldDB" id="A0A4Y8P9Y7"/>
<comment type="caution">
    <text evidence="1">The sequence shown here is derived from an EMBL/GenBank/DDBJ whole genome shotgun (WGS) entry which is preliminary data.</text>
</comment>
<protein>
    <submittedName>
        <fullName evidence="1">Uncharacterized protein</fullName>
    </submittedName>
</protein>
<sequence>MKRFSLLAAVSKKVFLLFYFIPLGCFAAQIISIKGGDQNSVVTTFGIPVQEGSDVKVGQSLKTDYFSVCTIGWKDRGEEATLDSLSVVTLKNENPIVFELDRGKIEFSSKDFKVITKGGTFTSQTTGKFYASYSSSEQRYGAEQGDATLVLTPQNETYQLHSGEMVYVRANGVAEKRPITQDKNQEKK</sequence>
<accession>A0A4Y8P9Y7</accession>
<proteinExistence type="predicted"/>
<dbReference type="RefSeq" id="WP_134440573.1">
    <property type="nucleotide sequence ID" value="NZ_LXQC01000155.1"/>
</dbReference>